<evidence type="ECO:0000256" key="1">
    <source>
        <dbReference type="SAM" id="MobiDB-lite"/>
    </source>
</evidence>
<dbReference type="HOGENOM" id="CLU_3085796_0_0_6"/>
<evidence type="ECO:0000313" key="3">
    <source>
        <dbReference type="Proteomes" id="UP000010809"/>
    </source>
</evidence>
<name>L0DW66_THIND</name>
<dbReference type="PATRIC" id="fig|1255043.3.peg.1572"/>
<reference evidence="2" key="1">
    <citation type="submission" date="2015-12" db="EMBL/GenBank/DDBJ databases">
        <authorList>
            <person name="Tikhonova T.V."/>
            <person name="Pavlov A.R."/>
            <person name="Beletsky A.V."/>
            <person name="Mardanov A.V."/>
            <person name="Sorokin D.Y."/>
            <person name="Ravin N.V."/>
            <person name="Popov V.O."/>
        </authorList>
    </citation>
    <scope>NUCLEOTIDE SEQUENCE</scope>
    <source>
        <strain evidence="2">DSM 14787</strain>
    </source>
</reference>
<dbReference type="Proteomes" id="UP000010809">
    <property type="component" value="Chromosome"/>
</dbReference>
<dbReference type="KEGG" id="tni:TVNIR_1552"/>
<keyword evidence="3" id="KW-1185">Reference proteome</keyword>
<evidence type="ECO:0000313" key="2">
    <source>
        <dbReference type="EMBL" id="AGA33220.1"/>
    </source>
</evidence>
<dbReference type="EMBL" id="CP003989">
    <property type="protein sequence ID" value="AGA33220.1"/>
    <property type="molecule type" value="Genomic_DNA"/>
</dbReference>
<feature type="region of interest" description="Disordered" evidence="1">
    <location>
        <begin position="26"/>
        <end position="52"/>
    </location>
</feature>
<gene>
    <name evidence="2" type="ordered locus">TVNIR_1552</name>
</gene>
<protein>
    <submittedName>
        <fullName evidence="2">Uncharacterized protein</fullName>
    </submittedName>
</protein>
<dbReference type="AlphaFoldDB" id="L0DW66"/>
<proteinExistence type="predicted"/>
<accession>L0DW66</accession>
<feature type="compositionally biased region" description="Basic residues" evidence="1">
    <location>
        <begin position="40"/>
        <end position="52"/>
    </location>
</feature>
<sequence length="52" mass="5844">MAPISDHLDRGVHHVVRRTAIDGAVDQVPARPVEGDVHFPGRRRTMRPPRPN</sequence>
<dbReference type="STRING" id="1255043.TVNIR_1552"/>
<organism evidence="2 3">
    <name type="scientific">Thioalkalivibrio nitratireducens (strain DSM 14787 / UNIQEM 213 / ALEN2)</name>
    <dbReference type="NCBI Taxonomy" id="1255043"/>
    <lineage>
        <taxon>Bacteria</taxon>
        <taxon>Pseudomonadati</taxon>
        <taxon>Pseudomonadota</taxon>
        <taxon>Gammaproteobacteria</taxon>
        <taxon>Chromatiales</taxon>
        <taxon>Ectothiorhodospiraceae</taxon>
        <taxon>Thioalkalivibrio</taxon>
    </lineage>
</organism>